<reference evidence="3" key="1">
    <citation type="submission" date="2021-01" db="EMBL/GenBank/DDBJ databases">
        <title>Deciphering the adaptive evolutionary patterns associated with biogeogrpahic diversity in the finger millet blast pathogen Magnaporthe oryzae in Eastern Africa.</title>
        <authorList>
            <person name="Onyema G."/>
            <person name="Shittu T.A."/>
            <person name="Dodsworth S."/>
            <person name="Devilliers S."/>
            <person name="Muthumeenakshi S."/>
            <person name="Sreenivasaprasad S."/>
        </authorList>
    </citation>
    <scope>NUCLEOTIDE SEQUENCE</scope>
    <source>
        <strain evidence="3">D15/s37</strain>
    </source>
</reference>
<evidence type="ECO:0000259" key="1">
    <source>
        <dbReference type="Pfam" id="PF14033"/>
    </source>
</evidence>
<sequence>MLYIFRRHALAPTQSLACKRGIVKYGLPGTAKAHGLCPPRRRHLSEMTASAHKYPGLHLPLRYLPQDDGGYAISIPKAGSGPRINPYFVREVAMMLIMEQLTDKQGWERKVFDQAIVDKWRKEALAIPDEQWWREIAQNAEDLEAPAGIINESAFDYCIKELMEKAKYFSETGVIPGLDLAASVAKSDTLIDEDLKLELRSAVQELKAHQASSPDWHPRSNDTVQDLVHPSLYPLVYGRSRVFGDEVVGIEDAVEKWAGKGEIITAKKGEMKTWDIEYDLREFWSDTYQWLPSNLSFQDDGSLRFTSYINNLHPKRYAGIYRTLEKLIAKALPLWEQCLIMADDSHPGCEHCPGKRAARIPKSANPDDSHLQNWIPSDVTEVADSDVDPKLLEDEKWVEDNLLPKWASLRKPVHPEPSPFLAQCYKVHDEMRLANKFAKSGLQVIIKIASIELTPEHSKFAAGSWHVEGQLNERICATALYYLDSDNITESSLSFEMQTDSYIDREPGFRVDQDSYNWLESVIGANLGVGNASACLQACGTVTTGQGRLLAFPNTLQHAVSPFELKDKTKPGHRRFVALWLVDPHVRIISTAKVPPQQQSWWVESILNKSPAEREAAVAQLPEEILESLREAGVFDCDDQPTTDRNGQGKAATLPEEVARIMYDHAATKGLMSEAEAHDHRLGLMNERTRVENHEERFSSYCFCEH</sequence>
<evidence type="ECO:0000259" key="2">
    <source>
        <dbReference type="Pfam" id="PF21666"/>
    </source>
</evidence>
<name>A0ABQ8NCL7_PYRGI</name>
<dbReference type="Proteomes" id="UP001059893">
    <property type="component" value="Unassembled WGS sequence"/>
</dbReference>
<proteinExistence type="predicted"/>
<gene>
    <name evidence="3" type="ORF">MCOR33_008085</name>
</gene>
<dbReference type="InterPro" id="IPR049207">
    <property type="entry name" value="DUF4246_N"/>
</dbReference>
<dbReference type="InterPro" id="IPR025340">
    <property type="entry name" value="DUF4246"/>
</dbReference>
<dbReference type="EMBL" id="JABSND010000182">
    <property type="protein sequence ID" value="KAI6294923.1"/>
    <property type="molecule type" value="Genomic_DNA"/>
</dbReference>
<dbReference type="PANTHER" id="PTHR33119:SF1">
    <property type="entry name" value="FE2OG DIOXYGENASE DOMAIN-CONTAINING PROTEIN"/>
    <property type="match status" value="1"/>
</dbReference>
<comment type="caution">
    <text evidence="3">The sequence shown here is derived from an EMBL/GenBank/DDBJ whole genome shotgun (WGS) entry which is preliminary data.</text>
</comment>
<protein>
    <submittedName>
        <fullName evidence="3">Uncharacterized protein</fullName>
    </submittedName>
</protein>
<dbReference type="Pfam" id="PF21666">
    <property type="entry name" value="DUF4246_N"/>
    <property type="match status" value="1"/>
</dbReference>
<dbReference type="PANTHER" id="PTHR33119">
    <property type="entry name" value="IFI3P"/>
    <property type="match status" value="1"/>
</dbReference>
<keyword evidence="4" id="KW-1185">Reference proteome</keyword>
<organism evidence="3 4">
    <name type="scientific">Pyricularia grisea</name>
    <name type="common">Crabgrass-specific blast fungus</name>
    <name type="synonym">Magnaporthe grisea</name>
    <dbReference type="NCBI Taxonomy" id="148305"/>
    <lineage>
        <taxon>Eukaryota</taxon>
        <taxon>Fungi</taxon>
        <taxon>Dikarya</taxon>
        <taxon>Ascomycota</taxon>
        <taxon>Pezizomycotina</taxon>
        <taxon>Sordariomycetes</taxon>
        <taxon>Sordariomycetidae</taxon>
        <taxon>Magnaporthales</taxon>
        <taxon>Pyriculariaceae</taxon>
        <taxon>Pyricularia</taxon>
    </lineage>
</organism>
<feature type="domain" description="DUF4246" evidence="1">
    <location>
        <begin position="153"/>
        <end position="604"/>
    </location>
</feature>
<evidence type="ECO:0000313" key="3">
    <source>
        <dbReference type="EMBL" id="KAI6294923.1"/>
    </source>
</evidence>
<dbReference type="Pfam" id="PF14033">
    <property type="entry name" value="DUF4246"/>
    <property type="match status" value="1"/>
</dbReference>
<accession>A0ABQ8NCL7</accession>
<feature type="domain" description="DUF4246" evidence="2">
    <location>
        <begin position="54"/>
        <end position="123"/>
    </location>
</feature>
<evidence type="ECO:0000313" key="4">
    <source>
        <dbReference type="Proteomes" id="UP001059893"/>
    </source>
</evidence>
<dbReference type="InterPro" id="IPR049192">
    <property type="entry name" value="DUF4246_C"/>
</dbReference>